<protein>
    <recommendedName>
        <fullName evidence="5 9">Orotate phosphoribosyltransferase</fullName>
        <shortName evidence="9">OPRT</shortName>
        <shortName evidence="9">OPRTase</shortName>
        <ecNumber evidence="5 9">2.4.2.10</ecNumber>
    </recommendedName>
</protein>
<evidence type="ECO:0000313" key="11">
    <source>
        <dbReference type="EMBL" id="ANX04567.1"/>
    </source>
</evidence>
<dbReference type="Pfam" id="PF00156">
    <property type="entry name" value="Pribosyltran"/>
    <property type="match status" value="1"/>
</dbReference>
<evidence type="ECO:0000259" key="10">
    <source>
        <dbReference type="Pfam" id="PF00156"/>
    </source>
</evidence>
<dbReference type="PANTHER" id="PTHR46683:SF1">
    <property type="entry name" value="OROTATE PHOSPHORIBOSYLTRANSFERASE 1-RELATED"/>
    <property type="match status" value="1"/>
</dbReference>
<dbReference type="AlphaFoldDB" id="A0A1B1YV20"/>
<evidence type="ECO:0000256" key="8">
    <source>
        <dbReference type="ARBA" id="ARBA00022975"/>
    </source>
</evidence>
<dbReference type="EC" id="2.4.2.10" evidence="5 9"/>
<dbReference type="GO" id="GO:0006207">
    <property type="term" value="P:'de novo' pyrimidine nucleobase biosynthetic process"/>
    <property type="evidence" value="ECO:0007669"/>
    <property type="project" value="TreeGrafter"/>
</dbReference>
<gene>
    <name evidence="9 11" type="primary">pyrE</name>
    <name evidence="11" type="ORF">PG2T_10545</name>
</gene>
<comment type="cofactor">
    <cofactor evidence="9">
        <name>Mg(2+)</name>
        <dbReference type="ChEBI" id="CHEBI:18420"/>
    </cofactor>
</comment>
<comment type="catalytic activity">
    <reaction evidence="9">
        <text>orotidine 5'-phosphate + diphosphate = orotate + 5-phospho-alpha-D-ribose 1-diphosphate</text>
        <dbReference type="Rhea" id="RHEA:10380"/>
        <dbReference type="ChEBI" id="CHEBI:30839"/>
        <dbReference type="ChEBI" id="CHEBI:33019"/>
        <dbReference type="ChEBI" id="CHEBI:57538"/>
        <dbReference type="ChEBI" id="CHEBI:58017"/>
        <dbReference type="EC" id="2.4.2.10"/>
    </reaction>
</comment>
<dbReference type="HAMAP" id="MF_01208">
    <property type="entry name" value="PyrE"/>
    <property type="match status" value="1"/>
</dbReference>
<dbReference type="InterPro" id="IPR000836">
    <property type="entry name" value="PRTase_dom"/>
</dbReference>
<dbReference type="NCBIfam" id="TIGR00336">
    <property type="entry name" value="pyrE"/>
    <property type="match status" value="1"/>
</dbReference>
<dbReference type="STRING" id="1810504.PG2T_10545"/>
<evidence type="ECO:0000256" key="7">
    <source>
        <dbReference type="ARBA" id="ARBA00022679"/>
    </source>
</evidence>
<keyword evidence="8 9" id="KW-0665">Pyrimidine biosynthesis</keyword>
<proteinExistence type="inferred from homology"/>
<comment type="pathway">
    <text evidence="2 9">Pyrimidine metabolism; UMP biosynthesis via de novo pathway; UMP from orotate: step 1/2.</text>
</comment>
<comment type="similarity">
    <text evidence="3 9">Belongs to the purine/pyrimidine phosphoribosyltransferase family. PyrE subfamily.</text>
</comment>
<dbReference type="InParanoid" id="A0A1B1YV20"/>
<dbReference type="GO" id="GO:0046132">
    <property type="term" value="P:pyrimidine ribonucleoside biosynthetic process"/>
    <property type="evidence" value="ECO:0007669"/>
    <property type="project" value="TreeGrafter"/>
</dbReference>
<feature type="binding site" description="in other chain" evidence="9">
    <location>
        <begin position="72"/>
        <end position="73"/>
    </location>
    <ligand>
        <name>5-phospho-alpha-D-ribose 1-diphosphate</name>
        <dbReference type="ChEBI" id="CHEBI:58017"/>
        <note>ligand shared between dimeric partners</note>
    </ligand>
</feature>
<evidence type="ECO:0000256" key="9">
    <source>
        <dbReference type="HAMAP-Rule" id="MF_01208"/>
    </source>
</evidence>
<reference evidence="12" key="1">
    <citation type="submission" date="2016-03" db="EMBL/GenBank/DDBJ databases">
        <title>Complete genome sequence of Solimmundus cernigliae, representing a novel lineage of polycyclic aromatic hydrocarbon degraders within the Gammaproteobacteria.</title>
        <authorList>
            <person name="Singleton D.R."/>
            <person name="Dickey A.N."/>
            <person name="Scholl E.H."/>
            <person name="Wright F.A."/>
            <person name="Aitken M.D."/>
        </authorList>
    </citation>
    <scope>NUCLEOTIDE SEQUENCE [LARGE SCALE GENOMIC DNA]</scope>
    <source>
        <strain evidence="12">TR3.2</strain>
    </source>
</reference>
<feature type="binding site" evidence="9">
    <location>
        <position position="103"/>
    </location>
    <ligand>
        <name>5-phospho-alpha-D-ribose 1-diphosphate</name>
        <dbReference type="ChEBI" id="CHEBI:58017"/>
        <note>ligand shared between dimeric partners</note>
    </ligand>
</feature>
<dbReference type="UniPathway" id="UPA00070">
    <property type="reaction ID" value="UER00119"/>
</dbReference>
<keyword evidence="7 9" id="KW-0808">Transferase</keyword>
<feature type="binding site" evidence="9">
    <location>
        <position position="128"/>
    </location>
    <ligand>
        <name>orotate</name>
        <dbReference type="ChEBI" id="CHEBI:30839"/>
    </ligand>
</feature>
<feature type="domain" description="Phosphoribosyltransferase" evidence="10">
    <location>
        <begin position="53"/>
        <end position="164"/>
    </location>
</feature>
<feature type="binding site" evidence="9">
    <location>
        <begin position="34"/>
        <end position="35"/>
    </location>
    <ligand>
        <name>orotate</name>
        <dbReference type="ChEBI" id="CHEBI:30839"/>
    </ligand>
</feature>
<dbReference type="GO" id="GO:0005737">
    <property type="term" value="C:cytoplasm"/>
    <property type="evidence" value="ECO:0007669"/>
    <property type="project" value="TreeGrafter"/>
</dbReference>
<evidence type="ECO:0000256" key="4">
    <source>
        <dbReference type="ARBA" id="ARBA00011738"/>
    </source>
</evidence>
<organism evidence="11 12">
    <name type="scientific">Immundisolibacter cernigliae</name>
    <dbReference type="NCBI Taxonomy" id="1810504"/>
    <lineage>
        <taxon>Bacteria</taxon>
        <taxon>Pseudomonadati</taxon>
        <taxon>Pseudomonadota</taxon>
        <taxon>Gammaproteobacteria</taxon>
        <taxon>Immundisolibacterales</taxon>
        <taxon>Immundisolibacteraceae</taxon>
        <taxon>Immundisolibacter</taxon>
    </lineage>
</organism>
<sequence length="213" mass="22368">MEAYQREFFQFAIGSGVLKFGQFILKSGRNSPYFFNAGLFNSGASLRRLGGFYAAALVRSGVAFDMLFGPAYKGIPLVAATAIALAGEHGRDVPFAFDRKEAKDHGEGGVIVGAPLVGRVVVVDDVISSGLSVQHSAGLIGAAGAELATVLVALDRQERGQGERSAVAEVTARHGVPVIAVAGLEQLVQFLEEDSQHAAAADIRAYRARYGSS</sequence>
<keyword evidence="9" id="KW-0460">Magnesium</keyword>
<feature type="binding site" description="in other chain" evidence="9">
    <location>
        <begin position="124"/>
        <end position="132"/>
    </location>
    <ligand>
        <name>5-phospho-alpha-D-ribose 1-diphosphate</name>
        <dbReference type="ChEBI" id="CHEBI:58017"/>
        <note>ligand shared between dimeric partners</note>
    </ligand>
</feature>
<dbReference type="RefSeq" id="WP_068805025.1">
    <property type="nucleotide sequence ID" value="NZ_CP014671.1"/>
</dbReference>
<feature type="binding site" description="in other chain" evidence="9">
    <location>
        <position position="100"/>
    </location>
    <ligand>
        <name>5-phospho-alpha-D-ribose 1-diphosphate</name>
        <dbReference type="ChEBI" id="CHEBI:58017"/>
        <note>ligand shared between dimeric partners</note>
    </ligand>
</feature>
<evidence type="ECO:0000256" key="1">
    <source>
        <dbReference type="ARBA" id="ARBA00003769"/>
    </source>
</evidence>
<dbReference type="FunFam" id="3.40.50.2020:FF:000008">
    <property type="entry name" value="Orotate phosphoribosyltransferase"/>
    <property type="match status" value="1"/>
</dbReference>
<comment type="function">
    <text evidence="1 9">Catalyzes the transfer of a ribosyl phosphate group from 5-phosphoribose 1-diphosphate to orotate, leading to the formation of orotidine monophosphate (OMP).</text>
</comment>
<dbReference type="OrthoDB" id="9779060at2"/>
<name>A0A1B1YV20_9GAMM</name>
<keyword evidence="6 9" id="KW-0328">Glycosyltransferase</keyword>
<dbReference type="Gene3D" id="3.40.50.2020">
    <property type="match status" value="1"/>
</dbReference>
<evidence type="ECO:0000256" key="2">
    <source>
        <dbReference type="ARBA" id="ARBA00004889"/>
    </source>
</evidence>
<dbReference type="InterPro" id="IPR023031">
    <property type="entry name" value="OPRT"/>
</dbReference>
<comment type="subunit">
    <text evidence="4 9">Homodimer.</text>
</comment>
<dbReference type="FunCoup" id="A0A1B1YV20">
    <property type="interactions" value="486"/>
</dbReference>
<dbReference type="Proteomes" id="UP000092952">
    <property type="component" value="Chromosome"/>
</dbReference>
<dbReference type="GO" id="GO:0000287">
    <property type="term" value="F:magnesium ion binding"/>
    <property type="evidence" value="ECO:0007669"/>
    <property type="project" value="UniProtKB-UniRule"/>
</dbReference>
<keyword evidence="12" id="KW-1185">Reference proteome</keyword>
<feature type="binding site" description="in other chain" evidence="9">
    <location>
        <position position="26"/>
    </location>
    <ligand>
        <name>5-phospho-alpha-D-ribose 1-diphosphate</name>
        <dbReference type="ChEBI" id="CHEBI:58017"/>
        <note>ligand shared between dimeric partners</note>
    </ligand>
</feature>
<dbReference type="InterPro" id="IPR029057">
    <property type="entry name" value="PRTase-like"/>
</dbReference>
<dbReference type="SUPFAM" id="SSF53271">
    <property type="entry name" value="PRTase-like"/>
    <property type="match status" value="1"/>
</dbReference>
<dbReference type="GO" id="GO:0004588">
    <property type="term" value="F:orotate phosphoribosyltransferase activity"/>
    <property type="evidence" value="ECO:0007669"/>
    <property type="project" value="UniProtKB-UniRule"/>
</dbReference>
<dbReference type="PANTHER" id="PTHR46683">
    <property type="entry name" value="OROTATE PHOSPHORIBOSYLTRANSFERASE 1-RELATED"/>
    <property type="match status" value="1"/>
</dbReference>
<feature type="binding site" evidence="9">
    <location>
        <position position="99"/>
    </location>
    <ligand>
        <name>5-phospho-alpha-D-ribose 1-diphosphate</name>
        <dbReference type="ChEBI" id="CHEBI:58017"/>
        <note>ligand shared between dimeric partners</note>
    </ligand>
</feature>
<feature type="binding site" evidence="9">
    <location>
        <position position="156"/>
    </location>
    <ligand>
        <name>orotate</name>
        <dbReference type="ChEBI" id="CHEBI:30839"/>
    </ligand>
</feature>
<dbReference type="InterPro" id="IPR004467">
    <property type="entry name" value="Or_phspho_trans_dom"/>
</dbReference>
<evidence type="ECO:0000256" key="5">
    <source>
        <dbReference type="ARBA" id="ARBA00011971"/>
    </source>
</evidence>
<accession>A0A1B1YV20</accession>
<evidence type="ECO:0000313" key="12">
    <source>
        <dbReference type="Proteomes" id="UP000092952"/>
    </source>
</evidence>
<evidence type="ECO:0000256" key="3">
    <source>
        <dbReference type="ARBA" id="ARBA00006340"/>
    </source>
</evidence>
<dbReference type="KEGG" id="gbi:PG2T_10545"/>
<feature type="binding site" evidence="9">
    <location>
        <position position="105"/>
    </location>
    <ligand>
        <name>5-phospho-alpha-D-ribose 1-diphosphate</name>
        <dbReference type="ChEBI" id="CHEBI:58017"/>
        <note>ligand shared between dimeric partners</note>
    </ligand>
</feature>
<dbReference type="GO" id="GO:0044205">
    <property type="term" value="P:'de novo' UMP biosynthetic process"/>
    <property type="evidence" value="ECO:0007669"/>
    <property type="project" value="UniProtKB-UniRule"/>
</dbReference>
<dbReference type="EMBL" id="CP014671">
    <property type="protein sequence ID" value="ANX04567.1"/>
    <property type="molecule type" value="Genomic_DNA"/>
</dbReference>
<dbReference type="CDD" id="cd06223">
    <property type="entry name" value="PRTases_typeI"/>
    <property type="match status" value="1"/>
</dbReference>
<evidence type="ECO:0000256" key="6">
    <source>
        <dbReference type="ARBA" id="ARBA00022676"/>
    </source>
</evidence>